<evidence type="ECO:0000256" key="1">
    <source>
        <dbReference type="ARBA" id="ARBA00005417"/>
    </source>
</evidence>
<evidence type="ECO:0000256" key="5">
    <source>
        <dbReference type="ARBA" id="ARBA00022840"/>
    </source>
</evidence>
<feature type="domain" description="ABC transporter" evidence="6">
    <location>
        <begin position="2"/>
        <end position="231"/>
    </location>
</feature>
<dbReference type="CDD" id="cd03230">
    <property type="entry name" value="ABC_DR_subfamily_A"/>
    <property type="match status" value="1"/>
</dbReference>
<reference evidence="7 8" key="1">
    <citation type="submission" date="2019-06" db="EMBL/GenBank/DDBJ databases">
        <title>Spirosoma utsteinense sp. nov. isolated from Antarctic ice-free soils.</title>
        <authorList>
            <person name="Tahon G."/>
        </authorList>
    </citation>
    <scope>NUCLEOTIDE SEQUENCE [LARGE SCALE GENOMIC DNA]</scope>
    <source>
        <strain evidence="7 8">LMG 31447</strain>
    </source>
</reference>
<proteinExistence type="inferred from homology"/>
<keyword evidence="3" id="KW-0536">Nodulation</keyword>
<dbReference type="GO" id="GO:0005524">
    <property type="term" value="F:ATP binding"/>
    <property type="evidence" value="ECO:0007669"/>
    <property type="project" value="UniProtKB-KW"/>
</dbReference>
<dbReference type="PANTHER" id="PTHR42711:SF5">
    <property type="entry name" value="ABC TRANSPORTER ATP-BINDING PROTEIN NATA"/>
    <property type="match status" value="1"/>
</dbReference>
<dbReference type="SMART" id="SM00382">
    <property type="entry name" value="AAA"/>
    <property type="match status" value="1"/>
</dbReference>
<gene>
    <name evidence="7" type="ORF">FH603_5480</name>
</gene>
<keyword evidence="2" id="KW-0813">Transport</keyword>
<dbReference type="InterPro" id="IPR050763">
    <property type="entry name" value="ABC_transporter_ATP-binding"/>
</dbReference>
<dbReference type="PANTHER" id="PTHR42711">
    <property type="entry name" value="ABC TRANSPORTER ATP-BINDING PROTEIN"/>
    <property type="match status" value="1"/>
</dbReference>
<name>A0ABR6WEN1_9BACT</name>
<keyword evidence="8" id="KW-1185">Reference proteome</keyword>
<dbReference type="RefSeq" id="WP_186741964.1">
    <property type="nucleotide sequence ID" value="NZ_VFIA01000068.1"/>
</dbReference>
<accession>A0ABR6WEN1</accession>
<evidence type="ECO:0000256" key="3">
    <source>
        <dbReference type="ARBA" id="ARBA00022458"/>
    </source>
</evidence>
<comment type="caution">
    <text evidence="7">The sequence shown here is derived from an EMBL/GenBank/DDBJ whole genome shotgun (WGS) entry which is preliminary data.</text>
</comment>
<sequence length="232" mass="25476">MIQVQNLTKEYNSRKALDDVSFTVTRGEIFSLIGANGAGKSTTIKILTHQVLATSGSASVNGLDVSSHFGQIKPGIAYVPENLMLYGYLTGIQNLDFFCGISGLNYTRAELENYLIQAGLDAGHFDKKLANYSKGMKQKVGIAFALAKKATVLFLDEPTSGLDPKSIAEFSVLLKNLKASGMTILISSHDLFRTINDTDRIGIMKEGRLLETVYARETSFAQLEEKYMQLMQ</sequence>
<organism evidence="7 8">
    <name type="scientific">Spirosoma utsteinense</name>
    <dbReference type="NCBI Taxonomy" id="2585773"/>
    <lineage>
        <taxon>Bacteria</taxon>
        <taxon>Pseudomonadati</taxon>
        <taxon>Bacteroidota</taxon>
        <taxon>Cytophagia</taxon>
        <taxon>Cytophagales</taxon>
        <taxon>Cytophagaceae</taxon>
        <taxon>Spirosoma</taxon>
    </lineage>
</organism>
<dbReference type="PROSITE" id="PS50893">
    <property type="entry name" value="ABC_TRANSPORTER_2"/>
    <property type="match status" value="1"/>
</dbReference>
<evidence type="ECO:0000313" key="8">
    <source>
        <dbReference type="Proteomes" id="UP000700732"/>
    </source>
</evidence>
<evidence type="ECO:0000313" key="7">
    <source>
        <dbReference type="EMBL" id="MBC3794948.1"/>
    </source>
</evidence>
<evidence type="ECO:0000256" key="4">
    <source>
        <dbReference type="ARBA" id="ARBA00022741"/>
    </source>
</evidence>
<keyword evidence="4" id="KW-0547">Nucleotide-binding</keyword>
<evidence type="ECO:0000259" key="6">
    <source>
        <dbReference type="PROSITE" id="PS50893"/>
    </source>
</evidence>
<dbReference type="Proteomes" id="UP000700732">
    <property type="component" value="Unassembled WGS sequence"/>
</dbReference>
<dbReference type="Gene3D" id="3.40.50.300">
    <property type="entry name" value="P-loop containing nucleotide triphosphate hydrolases"/>
    <property type="match status" value="1"/>
</dbReference>
<protein>
    <submittedName>
        <fullName evidence="7">ABC-2 type transport system ATP-binding protein</fullName>
    </submittedName>
</protein>
<dbReference type="SUPFAM" id="SSF52540">
    <property type="entry name" value="P-loop containing nucleoside triphosphate hydrolases"/>
    <property type="match status" value="1"/>
</dbReference>
<evidence type="ECO:0000256" key="2">
    <source>
        <dbReference type="ARBA" id="ARBA00022448"/>
    </source>
</evidence>
<dbReference type="EMBL" id="VFIA01000068">
    <property type="protein sequence ID" value="MBC3794948.1"/>
    <property type="molecule type" value="Genomic_DNA"/>
</dbReference>
<dbReference type="InterPro" id="IPR003439">
    <property type="entry name" value="ABC_transporter-like_ATP-bd"/>
</dbReference>
<dbReference type="InterPro" id="IPR027417">
    <property type="entry name" value="P-loop_NTPase"/>
</dbReference>
<dbReference type="InterPro" id="IPR003593">
    <property type="entry name" value="AAA+_ATPase"/>
</dbReference>
<keyword evidence="5 7" id="KW-0067">ATP-binding</keyword>
<comment type="similarity">
    <text evidence="1">Belongs to the ABC transporter superfamily.</text>
</comment>
<dbReference type="Pfam" id="PF00005">
    <property type="entry name" value="ABC_tran"/>
    <property type="match status" value="1"/>
</dbReference>